<name>A0A5C3KLH9_COPMA</name>
<proteinExistence type="predicted"/>
<dbReference type="Gene3D" id="3.80.10.10">
    <property type="entry name" value="Ribonuclease Inhibitor"/>
    <property type="match status" value="1"/>
</dbReference>
<protein>
    <submittedName>
        <fullName evidence="2">Uncharacterized protein</fullName>
    </submittedName>
</protein>
<dbReference type="Proteomes" id="UP000307440">
    <property type="component" value="Unassembled WGS sequence"/>
</dbReference>
<dbReference type="InterPro" id="IPR032675">
    <property type="entry name" value="LRR_dom_sf"/>
</dbReference>
<keyword evidence="3" id="KW-1185">Reference proteome</keyword>
<evidence type="ECO:0000313" key="3">
    <source>
        <dbReference type="Proteomes" id="UP000307440"/>
    </source>
</evidence>
<dbReference type="SUPFAM" id="SSF81383">
    <property type="entry name" value="F-box domain"/>
    <property type="match status" value="1"/>
</dbReference>
<feature type="chain" id="PRO_5023148390" evidence="1">
    <location>
        <begin position="24"/>
        <end position="393"/>
    </location>
</feature>
<reference evidence="2 3" key="1">
    <citation type="journal article" date="2019" name="Nat. Ecol. Evol.">
        <title>Megaphylogeny resolves global patterns of mushroom evolution.</title>
        <authorList>
            <person name="Varga T."/>
            <person name="Krizsan K."/>
            <person name="Foldi C."/>
            <person name="Dima B."/>
            <person name="Sanchez-Garcia M."/>
            <person name="Sanchez-Ramirez S."/>
            <person name="Szollosi G.J."/>
            <person name="Szarkandi J.G."/>
            <person name="Papp V."/>
            <person name="Albert L."/>
            <person name="Andreopoulos W."/>
            <person name="Angelini C."/>
            <person name="Antonin V."/>
            <person name="Barry K.W."/>
            <person name="Bougher N.L."/>
            <person name="Buchanan P."/>
            <person name="Buyck B."/>
            <person name="Bense V."/>
            <person name="Catcheside P."/>
            <person name="Chovatia M."/>
            <person name="Cooper J."/>
            <person name="Damon W."/>
            <person name="Desjardin D."/>
            <person name="Finy P."/>
            <person name="Geml J."/>
            <person name="Haridas S."/>
            <person name="Hughes K."/>
            <person name="Justo A."/>
            <person name="Karasinski D."/>
            <person name="Kautmanova I."/>
            <person name="Kiss B."/>
            <person name="Kocsube S."/>
            <person name="Kotiranta H."/>
            <person name="LaButti K.M."/>
            <person name="Lechner B.E."/>
            <person name="Liimatainen K."/>
            <person name="Lipzen A."/>
            <person name="Lukacs Z."/>
            <person name="Mihaltcheva S."/>
            <person name="Morgado L.N."/>
            <person name="Niskanen T."/>
            <person name="Noordeloos M.E."/>
            <person name="Ohm R.A."/>
            <person name="Ortiz-Santana B."/>
            <person name="Ovrebo C."/>
            <person name="Racz N."/>
            <person name="Riley R."/>
            <person name="Savchenko A."/>
            <person name="Shiryaev A."/>
            <person name="Soop K."/>
            <person name="Spirin V."/>
            <person name="Szebenyi C."/>
            <person name="Tomsovsky M."/>
            <person name="Tulloss R.E."/>
            <person name="Uehling J."/>
            <person name="Grigoriev I.V."/>
            <person name="Vagvolgyi C."/>
            <person name="Papp T."/>
            <person name="Martin F.M."/>
            <person name="Miettinen O."/>
            <person name="Hibbett D.S."/>
            <person name="Nagy L.G."/>
        </authorList>
    </citation>
    <scope>NUCLEOTIDE SEQUENCE [LARGE SCALE GENOMIC DNA]</scope>
    <source>
        <strain evidence="2 3">CBS 121175</strain>
    </source>
</reference>
<dbReference type="EMBL" id="ML210277">
    <property type="protein sequence ID" value="TFK21150.1"/>
    <property type="molecule type" value="Genomic_DNA"/>
</dbReference>
<keyword evidence="1" id="KW-0732">Signal</keyword>
<organism evidence="2 3">
    <name type="scientific">Coprinopsis marcescibilis</name>
    <name type="common">Agaric fungus</name>
    <name type="synonym">Psathyrella marcescibilis</name>
    <dbReference type="NCBI Taxonomy" id="230819"/>
    <lineage>
        <taxon>Eukaryota</taxon>
        <taxon>Fungi</taxon>
        <taxon>Dikarya</taxon>
        <taxon>Basidiomycota</taxon>
        <taxon>Agaricomycotina</taxon>
        <taxon>Agaricomycetes</taxon>
        <taxon>Agaricomycetidae</taxon>
        <taxon>Agaricales</taxon>
        <taxon>Agaricineae</taxon>
        <taxon>Psathyrellaceae</taxon>
        <taxon>Coprinopsis</taxon>
    </lineage>
</organism>
<dbReference type="STRING" id="230819.A0A5C3KLH9"/>
<feature type="signal peptide" evidence="1">
    <location>
        <begin position="1"/>
        <end position="23"/>
    </location>
</feature>
<sequence length="393" mass="43389">MNTIQHLPTELLIDLFCISLGDAVPLPAPLKRGVVSNVSHNPLNLGLVCKRWRSITFTFPALWTTINVRNPIPSDVPVLNEWLERSGQHPLDISFQESHSHSKNSAMAQILPVALQHHTRWRKLRLAISSDAEAAFSASRISSLPLLQSITIIGLGKIHPVVKDAFLSQLYGSSPALQDLKLGIKLDNNTLAHVPWERLESVDLRSVHASQLHPILKASRNLRDLNIRGVEGMPQYFVTHVELPFLQKLSVSADDALCGFFSSATLPGLTELRIGPGINPDRHFIWNSLERLLQRSGCTLRSLECGALSEGNHSSDPLMSLLWSPTMAGIHELTVFSNVRAGTVMSLVHGDYPTVHLLPELRMLTIGRMTSVDQGMVSTVMSSRSQCCARVCK</sequence>
<gene>
    <name evidence="2" type="ORF">FA15DRAFT_95589</name>
</gene>
<accession>A0A5C3KLH9</accession>
<dbReference type="SUPFAM" id="SSF52047">
    <property type="entry name" value="RNI-like"/>
    <property type="match status" value="1"/>
</dbReference>
<evidence type="ECO:0000313" key="2">
    <source>
        <dbReference type="EMBL" id="TFK21150.1"/>
    </source>
</evidence>
<dbReference type="OrthoDB" id="3030719at2759"/>
<evidence type="ECO:0000256" key="1">
    <source>
        <dbReference type="SAM" id="SignalP"/>
    </source>
</evidence>
<dbReference type="InterPro" id="IPR036047">
    <property type="entry name" value="F-box-like_dom_sf"/>
</dbReference>
<dbReference type="AlphaFoldDB" id="A0A5C3KLH9"/>